<feature type="region of interest" description="Disordered" evidence="1">
    <location>
        <begin position="502"/>
        <end position="557"/>
    </location>
</feature>
<sequence length="716" mass="80937">MIRKLKSNYKMFFLVLAVFFIVTATIKITPVLADPEDQTGETESTGKDTESSNVNLSTSNFYTSAIMSIDDDIKSKESNQDYIKNFSNSTVTALSYDLSLVDPDTILMHAIGLVINIFEAIGSLISLVVLIAYNLASSSFWKTAIETIFNTFDTAIFNWSDSNSWFYKIVLLFGLIAVIKKLLSSMKRIVTYKTIVITIFQVVLSCILIVFIAQQGRSVVSYIDGLVNESISTSFNFIDDQYAESDLPLEINVKNQIFDIMQKQGFTLRHFGVTSASQIPSEYYKTYKGKDYKTSDTGETRLNQLLNDPSTENARIERQTYGSDQIGYSGAQCVVILGESLVFLVHKAFMAFIIGSACIMLFGFCFMKEVSLSLSIYGLVFMLFKNELRVASSWFMSRMKWTIMFIFINLGFNMFLSFIIRIINYISSEALLFLLIFDILIALLISYVISHWQEIWEKITHDLGISSDSTVIDAGKAILNGNIDPKDVYNNFKDRIAEKRAQAQRNQDNYSDAPDYDSSQPSVSNIKSGDDLADQDETVEADKEVDEDSNMDLKDTVDEFDVDKEFEIEGKDDTNVIVKEVDDVSEKEKTSIDDTKTDLEKDMIDSLVSVEDEETSIRESSEDLEDNSNNDLSSDENTKSEVSIDEKIETSINQKSNDDLNDVDESSKPTNTINQEDDKVEDEEIDIKTPVTEEQKGELDNFLDDLIEEDSLDEDF</sequence>
<feature type="transmembrane region" description="Helical" evidence="2">
    <location>
        <begin position="165"/>
        <end position="183"/>
    </location>
</feature>
<dbReference type="AlphaFoldDB" id="A0A829ZDH5"/>
<evidence type="ECO:0000313" key="3">
    <source>
        <dbReference type="EMBL" id="GFI41915.1"/>
    </source>
</evidence>
<feature type="compositionally biased region" description="Acidic residues" evidence="1">
    <location>
        <begin position="701"/>
        <end position="716"/>
    </location>
</feature>
<accession>A0A829ZDH5</accession>
<feature type="transmembrane region" description="Helical" evidence="2">
    <location>
        <begin position="401"/>
        <end position="423"/>
    </location>
</feature>
<feature type="transmembrane region" description="Helical" evidence="2">
    <location>
        <begin position="348"/>
        <end position="367"/>
    </location>
</feature>
<reference evidence="3 4" key="1">
    <citation type="journal article" date="2020" name="Microbiome">
        <title>Single-cell genomics of uncultured bacteria reveals dietary fiber responders in the mouse gut microbiota.</title>
        <authorList>
            <person name="Chijiiwa R."/>
            <person name="Hosokawa M."/>
            <person name="Kogawa M."/>
            <person name="Nishikawa Y."/>
            <person name="Ide K."/>
            <person name="Sakanashi C."/>
            <person name="Takahashi K."/>
            <person name="Takeyama H."/>
        </authorList>
    </citation>
    <scope>NUCLEOTIDE SEQUENCE [LARGE SCALE GENOMIC DNA]</scope>
    <source>
        <strain evidence="3">IMSAGC_017</strain>
    </source>
</reference>
<keyword evidence="2" id="KW-1133">Transmembrane helix</keyword>
<feature type="compositionally biased region" description="Basic and acidic residues" evidence="1">
    <location>
        <begin position="636"/>
        <end position="649"/>
    </location>
</feature>
<evidence type="ECO:0000256" key="2">
    <source>
        <dbReference type="SAM" id="Phobius"/>
    </source>
</evidence>
<protein>
    <recommendedName>
        <fullName evidence="5">TrbL/VirB6 plasmid conjugal transfer protein</fullName>
    </recommendedName>
</protein>
<comment type="caution">
    <text evidence="3">The sequence shown here is derived from an EMBL/GenBank/DDBJ whole genome shotgun (WGS) entry which is preliminary data.</text>
</comment>
<feature type="transmembrane region" description="Helical" evidence="2">
    <location>
        <begin position="195"/>
        <end position="213"/>
    </location>
</feature>
<keyword evidence="2" id="KW-0472">Membrane</keyword>
<feature type="region of interest" description="Disordered" evidence="1">
    <location>
        <begin position="571"/>
        <end position="716"/>
    </location>
</feature>
<evidence type="ECO:0000313" key="4">
    <source>
        <dbReference type="Proteomes" id="UP000490821"/>
    </source>
</evidence>
<feature type="compositionally biased region" description="Basic and acidic residues" evidence="1">
    <location>
        <begin position="571"/>
        <end position="604"/>
    </location>
</feature>
<feature type="transmembrane region" description="Helical" evidence="2">
    <location>
        <begin position="106"/>
        <end position="133"/>
    </location>
</feature>
<keyword evidence="2" id="KW-0812">Transmembrane</keyword>
<feature type="compositionally biased region" description="Polar residues" evidence="1">
    <location>
        <begin position="517"/>
        <end position="527"/>
    </location>
</feature>
<organism evidence="3 4">
    <name type="scientific">Thomasclavelia cocleata</name>
    <dbReference type="NCBI Taxonomy" id="69824"/>
    <lineage>
        <taxon>Bacteria</taxon>
        <taxon>Bacillati</taxon>
        <taxon>Bacillota</taxon>
        <taxon>Erysipelotrichia</taxon>
        <taxon>Erysipelotrichales</taxon>
        <taxon>Coprobacillaceae</taxon>
        <taxon>Thomasclavelia</taxon>
    </lineage>
</organism>
<feature type="transmembrane region" description="Helical" evidence="2">
    <location>
        <begin position="430"/>
        <end position="449"/>
    </location>
</feature>
<evidence type="ECO:0000256" key="1">
    <source>
        <dbReference type="SAM" id="MobiDB-lite"/>
    </source>
</evidence>
<gene>
    <name evidence="3" type="ORF">IMSAGC017_01961</name>
</gene>
<evidence type="ECO:0008006" key="5">
    <source>
        <dbReference type="Google" id="ProtNLM"/>
    </source>
</evidence>
<feature type="compositionally biased region" description="Acidic residues" evidence="1">
    <location>
        <begin position="531"/>
        <end position="550"/>
    </location>
</feature>
<dbReference type="Proteomes" id="UP000490821">
    <property type="component" value="Unassembled WGS sequence"/>
</dbReference>
<name>A0A829ZDH5_9FIRM</name>
<dbReference type="RefSeq" id="WP_228762456.1">
    <property type="nucleotide sequence ID" value="NZ_BLMI01000238.1"/>
</dbReference>
<proteinExistence type="predicted"/>
<dbReference type="EMBL" id="BLMI01000238">
    <property type="protein sequence ID" value="GFI41915.1"/>
    <property type="molecule type" value="Genomic_DNA"/>
</dbReference>